<accession>A0A402A855</accession>
<gene>
    <name evidence="2" type="ORF">KTT_51280</name>
</gene>
<keyword evidence="3" id="KW-1185">Reference proteome</keyword>
<evidence type="ECO:0000313" key="3">
    <source>
        <dbReference type="Proteomes" id="UP000287352"/>
    </source>
</evidence>
<feature type="transmembrane region" description="Helical" evidence="1">
    <location>
        <begin position="110"/>
        <end position="128"/>
    </location>
</feature>
<feature type="transmembrane region" description="Helical" evidence="1">
    <location>
        <begin position="206"/>
        <end position="225"/>
    </location>
</feature>
<dbReference type="EMBL" id="BIFR01000002">
    <property type="protein sequence ID" value="GCE15269.1"/>
    <property type="molecule type" value="Genomic_DNA"/>
</dbReference>
<sequence length="234" mass="26539">MSQNDINYNTTKEATFTPPTWERQKFLVLFFALINIATPLLFVIAFIVNGLLRPGYSPIRQPISDLELGPLGWTQNLTFVICGLFFIIANVGIYQTLYPMLGKIRSQISLVLMILSGCGLVLGGIFTEGVSGHPVLWHDFLHILGFHLLFDLLSIALFVIGSGLLKEVRWRSFGWYSLATGLLTVLQIFGPYFYNHGRWTAPIGGLLQRSMEIEAFLWYVVLGVMQLKRIRRNR</sequence>
<reference evidence="3" key="1">
    <citation type="submission" date="2018-12" db="EMBL/GenBank/DDBJ databases">
        <title>Tengunoibacter tsumagoiensis gen. nov., sp. nov., Dictyobacter kobayashii sp. nov., D. alpinus sp. nov., and D. joshuensis sp. nov. and description of Dictyobacteraceae fam. nov. within the order Ktedonobacterales isolated from Tengu-no-mugimeshi.</title>
        <authorList>
            <person name="Wang C.M."/>
            <person name="Zheng Y."/>
            <person name="Sakai Y."/>
            <person name="Toyoda A."/>
            <person name="Minakuchi Y."/>
            <person name="Abe K."/>
            <person name="Yokota A."/>
            <person name="Yabe S."/>
        </authorList>
    </citation>
    <scope>NUCLEOTIDE SEQUENCE [LARGE SCALE GENOMIC DNA]</scope>
    <source>
        <strain evidence="3">Uno3</strain>
    </source>
</reference>
<keyword evidence="1" id="KW-0472">Membrane</keyword>
<evidence type="ECO:0000313" key="2">
    <source>
        <dbReference type="EMBL" id="GCE15269.1"/>
    </source>
</evidence>
<name>A0A402A855_9CHLR</name>
<feature type="transmembrane region" description="Helical" evidence="1">
    <location>
        <begin position="173"/>
        <end position="194"/>
    </location>
</feature>
<dbReference type="AlphaFoldDB" id="A0A402A855"/>
<comment type="caution">
    <text evidence="2">The sequence shown here is derived from an EMBL/GenBank/DDBJ whole genome shotgun (WGS) entry which is preliminary data.</text>
</comment>
<dbReference type="Proteomes" id="UP000287352">
    <property type="component" value="Unassembled WGS sequence"/>
</dbReference>
<feature type="transmembrane region" description="Helical" evidence="1">
    <location>
        <begin position="26"/>
        <end position="48"/>
    </location>
</feature>
<dbReference type="RefSeq" id="WP_161975755.1">
    <property type="nucleotide sequence ID" value="NZ_BIFR01000002.1"/>
</dbReference>
<dbReference type="Pfam" id="PF06197">
    <property type="entry name" value="DUF998"/>
    <property type="match status" value="1"/>
</dbReference>
<organism evidence="2 3">
    <name type="scientific">Tengunoibacter tsumagoiensis</name>
    <dbReference type="NCBI Taxonomy" id="2014871"/>
    <lineage>
        <taxon>Bacteria</taxon>
        <taxon>Bacillati</taxon>
        <taxon>Chloroflexota</taxon>
        <taxon>Ktedonobacteria</taxon>
        <taxon>Ktedonobacterales</taxon>
        <taxon>Dictyobacteraceae</taxon>
        <taxon>Tengunoibacter</taxon>
    </lineage>
</organism>
<evidence type="ECO:0008006" key="4">
    <source>
        <dbReference type="Google" id="ProtNLM"/>
    </source>
</evidence>
<feature type="transmembrane region" description="Helical" evidence="1">
    <location>
        <begin position="77"/>
        <end position="98"/>
    </location>
</feature>
<protein>
    <recommendedName>
        <fullName evidence="4">DUF998 domain-containing protein</fullName>
    </recommendedName>
</protein>
<dbReference type="InterPro" id="IPR009339">
    <property type="entry name" value="DUF998"/>
</dbReference>
<keyword evidence="1" id="KW-0812">Transmembrane</keyword>
<feature type="transmembrane region" description="Helical" evidence="1">
    <location>
        <begin position="140"/>
        <end position="161"/>
    </location>
</feature>
<proteinExistence type="predicted"/>
<evidence type="ECO:0000256" key="1">
    <source>
        <dbReference type="SAM" id="Phobius"/>
    </source>
</evidence>
<keyword evidence="1" id="KW-1133">Transmembrane helix</keyword>